<keyword evidence="1" id="KW-0472">Membrane</keyword>
<keyword evidence="1" id="KW-0812">Transmembrane</keyword>
<dbReference type="OrthoDB" id="3824918at2"/>
<name>A0A3N2BGP7_9MICO</name>
<protein>
    <submittedName>
        <fullName evidence="3">PH (Pleckstrin Homology) domain-containing protein</fullName>
    </submittedName>
</protein>
<dbReference type="InterPro" id="IPR019692">
    <property type="entry name" value="CFP-6_PH"/>
</dbReference>
<dbReference type="AlphaFoldDB" id="A0A3N2BGP7"/>
<sequence>MRQLPAELLAPFRPRAARWVAGVLIALTVGGALAVIVLMPGVSEGDFGLVDQLFTAALAGGICWFIYRQGSVSARPTASGLAVRNLIHSRTLDWAEILGVNFGSGDPWVRLDLIDGETLAVMAIQSADGEHGKREASRLATLVKLYETNDEQR</sequence>
<organism evidence="3 4">
    <name type="scientific">Bogoriella caseilytica</name>
    <dbReference type="NCBI Taxonomy" id="56055"/>
    <lineage>
        <taxon>Bacteria</taxon>
        <taxon>Bacillati</taxon>
        <taxon>Actinomycetota</taxon>
        <taxon>Actinomycetes</taxon>
        <taxon>Micrococcales</taxon>
        <taxon>Bogoriellaceae</taxon>
        <taxon>Bogoriella</taxon>
    </lineage>
</organism>
<feature type="transmembrane region" description="Helical" evidence="1">
    <location>
        <begin position="47"/>
        <end position="67"/>
    </location>
</feature>
<evidence type="ECO:0000259" key="2">
    <source>
        <dbReference type="Pfam" id="PF10756"/>
    </source>
</evidence>
<keyword evidence="4" id="KW-1185">Reference proteome</keyword>
<proteinExistence type="predicted"/>
<accession>A0A3N2BGP7</accession>
<keyword evidence="1" id="KW-1133">Transmembrane helix</keyword>
<feature type="transmembrane region" description="Helical" evidence="1">
    <location>
        <begin position="20"/>
        <end position="41"/>
    </location>
</feature>
<dbReference type="EMBL" id="RKHK01000001">
    <property type="protein sequence ID" value="ROR74398.1"/>
    <property type="molecule type" value="Genomic_DNA"/>
</dbReference>
<dbReference type="Proteomes" id="UP000280668">
    <property type="component" value="Unassembled WGS sequence"/>
</dbReference>
<dbReference type="Pfam" id="PF10756">
    <property type="entry name" value="bPH_6"/>
    <property type="match status" value="1"/>
</dbReference>
<evidence type="ECO:0000256" key="1">
    <source>
        <dbReference type="SAM" id="Phobius"/>
    </source>
</evidence>
<evidence type="ECO:0000313" key="4">
    <source>
        <dbReference type="Proteomes" id="UP000280668"/>
    </source>
</evidence>
<evidence type="ECO:0000313" key="3">
    <source>
        <dbReference type="EMBL" id="ROR74398.1"/>
    </source>
</evidence>
<reference evidence="3 4" key="1">
    <citation type="submission" date="2018-11" db="EMBL/GenBank/DDBJ databases">
        <title>Sequencing the genomes of 1000 actinobacteria strains.</title>
        <authorList>
            <person name="Klenk H.-P."/>
        </authorList>
    </citation>
    <scope>NUCLEOTIDE SEQUENCE [LARGE SCALE GENOMIC DNA]</scope>
    <source>
        <strain evidence="3 4">DSM 11294</strain>
    </source>
</reference>
<comment type="caution">
    <text evidence="3">The sequence shown here is derived from an EMBL/GenBank/DDBJ whole genome shotgun (WGS) entry which is preliminary data.</text>
</comment>
<gene>
    <name evidence="3" type="ORF">EDD31_2813</name>
</gene>
<dbReference type="RefSeq" id="WP_123304693.1">
    <property type="nucleotide sequence ID" value="NZ_RKHK01000001.1"/>
</dbReference>
<feature type="domain" description="Low molecular weight protein antigen 6 PH" evidence="2">
    <location>
        <begin position="77"/>
        <end position="131"/>
    </location>
</feature>